<sequence>MTTRRTRWEHRQVASEEMGWKTIFVLSSRPIRVNRPHSIAGILERDGFATRFLRFTREIHASRLESEIRQI</sequence>
<dbReference type="STRING" id="575540.Isop_1749"/>
<gene>
    <name evidence="1" type="ordered locus">Isop_1749</name>
</gene>
<evidence type="ECO:0000313" key="2">
    <source>
        <dbReference type="Proteomes" id="UP000008631"/>
    </source>
</evidence>
<evidence type="ECO:0000313" key="1">
    <source>
        <dbReference type="EMBL" id="ADV62332.1"/>
    </source>
</evidence>
<dbReference type="InParanoid" id="E8R0Y6"/>
<dbReference type="RefSeq" id="WP_013564620.1">
    <property type="nucleotide sequence ID" value="NC_014962.1"/>
</dbReference>
<keyword evidence="2" id="KW-1185">Reference proteome</keyword>
<name>E8R0Y6_ISOPI</name>
<dbReference type="Proteomes" id="UP000008631">
    <property type="component" value="Chromosome"/>
</dbReference>
<proteinExistence type="predicted"/>
<accession>E8R0Y6</accession>
<organism evidence="1 2">
    <name type="scientific">Isosphaera pallida (strain ATCC 43644 / DSM 9630 / IS1B)</name>
    <dbReference type="NCBI Taxonomy" id="575540"/>
    <lineage>
        <taxon>Bacteria</taxon>
        <taxon>Pseudomonadati</taxon>
        <taxon>Planctomycetota</taxon>
        <taxon>Planctomycetia</taxon>
        <taxon>Isosphaerales</taxon>
        <taxon>Isosphaeraceae</taxon>
        <taxon>Isosphaera</taxon>
    </lineage>
</organism>
<dbReference type="AlphaFoldDB" id="E8R0Y6"/>
<dbReference type="EMBL" id="CP002353">
    <property type="protein sequence ID" value="ADV62332.1"/>
    <property type="molecule type" value="Genomic_DNA"/>
</dbReference>
<reference evidence="1 2" key="2">
    <citation type="journal article" date="2011" name="Stand. Genomic Sci.">
        <title>Complete genome sequence of Isosphaera pallida type strain (IS1B).</title>
        <authorList>
            <consortium name="US DOE Joint Genome Institute (JGI-PGF)"/>
            <person name="Goker M."/>
            <person name="Cleland D."/>
            <person name="Saunders E."/>
            <person name="Lapidus A."/>
            <person name="Nolan M."/>
            <person name="Lucas S."/>
            <person name="Hammon N."/>
            <person name="Deshpande S."/>
            <person name="Cheng J.F."/>
            <person name="Tapia R."/>
            <person name="Han C."/>
            <person name="Goodwin L."/>
            <person name="Pitluck S."/>
            <person name="Liolios K."/>
            <person name="Pagani I."/>
            <person name="Ivanova N."/>
            <person name="Mavromatis K."/>
            <person name="Pati A."/>
            <person name="Chen A."/>
            <person name="Palaniappan K."/>
            <person name="Land M."/>
            <person name="Hauser L."/>
            <person name="Chang Y.J."/>
            <person name="Jeffries C.D."/>
            <person name="Detter J.C."/>
            <person name="Beck B."/>
            <person name="Woyke T."/>
            <person name="Bristow J."/>
            <person name="Eisen J.A."/>
            <person name="Markowitz V."/>
            <person name="Hugenholtz P."/>
            <person name="Kyrpides N.C."/>
            <person name="Klenk H.P."/>
        </authorList>
    </citation>
    <scope>NUCLEOTIDE SEQUENCE [LARGE SCALE GENOMIC DNA]</scope>
    <source>
        <strain evidence="2">ATCC 43644 / DSM 9630 / IS1B</strain>
    </source>
</reference>
<dbReference type="KEGG" id="ipa:Isop_1749"/>
<protein>
    <submittedName>
        <fullName evidence="1">Uncharacterized protein</fullName>
    </submittedName>
</protein>
<dbReference type="HOGENOM" id="CLU_2734616_0_0_0"/>
<reference key="1">
    <citation type="submission" date="2010-11" db="EMBL/GenBank/DDBJ databases">
        <title>The complete sequence of chromosome of Isophaera pallida ATCC 43644.</title>
        <authorList>
            <consortium name="US DOE Joint Genome Institute (JGI-PGF)"/>
            <person name="Lucas S."/>
            <person name="Copeland A."/>
            <person name="Lapidus A."/>
            <person name="Bruce D."/>
            <person name="Goodwin L."/>
            <person name="Pitluck S."/>
            <person name="Kyrpides N."/>
            <person name="Mavromatis K."/>
            <person name="Pagani I."/>
            <person name="Ivanova N."/>
            <person name="Saunders E."/>
            <person name="Brettin T."/>
            <person name="Detter J.C."/>
            <person name="Han C."/>
            <person name="Tapia R."/>
            <person name="Land M."/>
            <person name="Hauser L."/>
            <person name="Markowitz V."/>
            <person name="Cheng J.-F."/>
            <person name="Hugenholtz P."/>
            <person name="Woyke T."/>
            <person name="Wu D."/>
            <person name="Eisen J.A."/>
        </authorList>
    </citation>
    <scope>NUCLEOTIDE SEQUENCE</scope>
    <source>
        <strain>ATCC 43644</strain>
    </source>
</reference>